<dbReference type="EMBL" id="CP113520">
    <property type="protein sequence ID" value="WAJ27164.1"/>
    <property type="molecule type" value="Genomic_DNA"/>
</dbReference>
<protein>
    <submittedName>
        <fullName evidence="1">DUF2169 domain-containing protein</fullName>
    </submittedName>
</protein>
<gene>
    <name evidence="1" type="ORF">OXU80_20240</name>
</gene>
<evidence type="ECO:0000313" key="2">
    <source>
        <dbReference type="Proteomes" id="UP001163223"/>
    </source>
</evidence>
<evidence type="ECO:0000313" key="1">
    <source>
        <dbReference type="EMBL" id="WAJ27164.1"/>
    </source>
</evidence>
<proteinExistence type="predicted"/>
<dbReference type="Proteomes" id="UP001163223">
    <property type="component" value="Chromosome"/>
</dbReference>
<organism evidence="1 2">
    <name type="scientific">Antarcticirhabdus aurantiaca</name>
    <dbReference type="NCBI Taxonomy" id="2606717"/>
    <lineage>
        <taxon>Bacteria</taxon>
        <taxon>Pseudomonadati</taxon>
        <taxon>Pseudomonadota</taxon>
        <taxon>Alphaproteobacteria</taxon>
        <taxon>Hyphomicrobiales</taxon>
        <taxon>Aurantimonadaceae</taxon>
        <taxon>Antarcticirhabdus</taxon>
    </lineage>
</organism>
<reference evidence="1" key="1">
    <citation type="submission" date="2022-11" db="EMBL/GenBank/DDBJ databases">
        <title>beta-Carotene-producing bacterium, Jeongeuplla avenae sp. nov., alleviates the salt stress of Arabidopsis seedlings.</title>
        <authorList>
            <person name="Jiang L."/>
            <person name="Lee J."/>
        </authorList>
    </citation>
    <scope>NUCLEOTIDE SEQUENCE</scope>
    <source>
        <strain evidence="1">DY_R2A_6</strain>
    </source>
</reference>
<accession>A0ACD4NK02</accession>
<name>A0ACD4NK02_9HYPH</name>
<sequence length="354" mass="39920">MIGRNDTDFAAIGYEQAHRDGEDMGTIAVRAEYILGADGSLTLASDQEIVLVDEYAGDPHRTPLLRPADLVPFKPGADVTVLGRTFPPNGLDEAREWICGVRVGERRHFLRANGPRRWRRERKGWRLEPAEPVAFVDLDYRNAWTDRPTPGGDPPQENPLGLAPLAEDVTDEVVEAFALPSLDRPAEAYDEPHTPRSPAGFGPVPPFWRLRQRHAGTYDETWLAERHPYLPRDFDYRFYQCAHPDLVVPGYLSGEEEVELARLLPGGRNLHLRLPGIELAATYRWRDGREVRQKLNLDGLHVDLREAPYRLALTWRGWLPICPNFLRIDLEAAERASSLFADLPPAALHGLEAA</sequence>
<keyword evidence="2" id="KW-1185">Reference proteome</keyword>